<reference evidence="1" key="2">
    <citation type="submission" date="2025-09" db="UniProtKB">
        <authorList>
            <consortium name="Ensembl"/>
        </authorList>
    </citation>
    <scope>IDENTIFICATION</scope>
</reference>
<dbReference type="AlphaFoldDB" id="A0A8C2N2D6"/>
<sequence length="92" mass="10608">MKTSGRCSLVDSFEEVSYTGKNIHVGKKECLRLNPPHCILFVCFLKQDEGYKKQPDLYFTLQTLQMQFVVSLTMVRDDTSCSCLDLSLLKYM</sequence>
<evidence type="ECO:0000313" key="2">
    <source>
        <dbReference type="Proteomes" id="UP000694386"/>
    </source>
</evidence>
<dbReference type="Ensembl" id="ENSCGRT00001028182.1">
    <property type="protein sequence ID" value="ENSCGRP00001023936.1"/>
    <property type="gene ID" value="ENSCGRG00001022011.1"/>
</dbReference>
<organism evidence="1 2">
    <name type="scientific">Cricetulus griseus</name>
    <name type="common">Chinese hamster</name>
    <name type="synonym">Cricetulus barabensis griseus</name>
    <dbReference type="NCBI Taxonomy" id="10029"/>
    <lineage>
        <taxon>Eukaryota</taxon>
        <taxon>Metazoa</taxon>
        <taxon>Chordata</taxon>
        <taxon>Craniata</taxon>
        <taxon>Vertebrata</taxon>
        <taxon>Euteleostomi</taxon>
        <taxon>Mammalia</taxon>
        <taxon>Eutheria</taxon>
        <taxon>Euarchontoglires</taxon>
        <taxon>Glires</taxon>
        <taxon>Rodentia</taxon>
        <taxon>Myomorpha</taxon>
        <taxon>Muroidea</taxon>
        <taxon>Cricetidae</taxon>
        <taxon>Cricetinae</taxon>
        <taxon>Cricetulus</taxon>
    </lineage>
</organism>
<name>A0A8C2N2D6_CRIGR</name>
<dbReference type="OMA" id="TLQMQFV"/>
<evidence type="ECO:0000313" key="1">
    <source>
        <dbReference type="Ensembl" id="ENSCGRP00001023936.1"/>
    </source>
</evidence>
<proteinExistence type="predicted"/>
<dbReference type="Proteomes" id="UP000694386">
    <property type="component" value="Unplaced"/>
</dbReference>
<reference evidence="1" key="1">
    <citation type="submission" date="2025-08" db="UniProtKB">
        <authorList>
            <consortium name="Ensembl"/>
        </authorList>
    </citation>
    <scope>IDENTIFICATION</scope>
</reference>
<accession>A0A8C2N2D6</accession>
<protein>
    <submittedName>
        <fullName evidence="1">Predicted gene 11541</fullName>
    </submittedName>
</protein>